<proteinExistence type="predicted"/>
<keyword evidence="1" id="KW-0472">Membrane</keyword>
<dbReference type="Proteomes" id="UP000051236">
    <property type="component" value="Unassembled WGS sequence"/>
</dbReference>
<feature type="transmembrane region" description="Helical" evidence="1">
    <location>
        <begin position="6"/>
        <end position="26"/>
    </location>
</feature>
<dbReference type="AlphaFoldDB" id="X0PSK8"/>
<dbReference type="EMBL" id="AZGA01000016">
    <property type="protein sequence ID" value="KRM35143.1"/>
    <property type="molecule type" value="Genomic_DNA"/>
</dbReference>
<comment type="caution">
    <text evidence="2">The sequence shown here is derived from an EMBL/GenBank/DDBJ whole genome shotgun (WGS) entry which is preliminary data.</text>
</comment>
<organism evidence="2 3">
    <name type="scientific">Agrilactobacillus composti DSM 18527 = JCM 14202</name>
    <dbReference type="NCBI Taxonomy" id="1423734"/>
    <lineage>
        <taxon>Bacteria</taxon>
        <taxon>Bacillati</taxon>
        <taxon>Bacillota</taxon>
        <taxon>Bacilli</taxon>
        <taxon>Lactobacillales</taxon>
        <taxon>Lactobacillaceae</taxon>
        <taxon>Agrilactobacillus</taxon>
    </lineage>
</organism>
<dbReference type="PATRIC" id="fig|1423734.3.peg.1284"/>
<reference evidence="2 3" key="1">
    <citation type="journal article" date="2015" name="Genome Announc.">
        <title>Expanding the biotechnology potential of lactobacilli through comparative genomics of 213 strains and associated genera.</title>
        <authorList>
            <person name="Sun Z."/>
            <person name="Harris H.M."/>
            <person name="McCann A."/>
            <person name="Guo C."/>
            <person name="Argimon S."/>
            <person name="Zhang W."/>
            <person name="Yang X."/>
            <person name="Jeffery I.B."/>
            <person name="Cooney J.C."/>
            <person name="Kagawa T.F."/>
            <person name="Liu W."/>
            <person name="Song Y."/>
            <person name="Salvetti E."/>
            <person name="Wrobel A."/>
            <person name="Rasinkangas P."/>
            <person name="Parkhill J."/>
            <person name="Rea M.C."/>
            <person name="O'Sullivan O."/>
            <person name="Ritari J."/>
            <person name="Douillard F.P."/>
            <person name="Paul Ross R."/>
            <person name="Yang R."/>
            <person name="Briner A.E."/>
            <person name="Felis G.E."/>
            <person name="de Vos W.M."/>
            <person name="Barrangou R."/>
            <person name="Klaenhammer T.R."/>
            <person name="Caufield P.W."/>
            <person name="Cui Y."/>
            <person name="Zhang H."/>
            <person name="O'Toole P.W."/>
        </authorList>
    </citation>
    <scope>NUCLEOTIDE SEQUENCE [LARGE SCALE GENOMIC DNA]</scope>
    <source>
        <strain evidence="2 3">DSM 18527</strain>
    </source>
</reference>
<evidence type="ECO:0000313" key="3">
    <source>
        <dbReference type="Proteomes" id="UP000051236"/>
    </source>
</evidence>
<dbReference type="STRING" id="1423734.FC83_GL001271"/>
<evidence type="ECO:0000256" key="1">
    <source>
        <dbReference type="SAM" id="Phobius"/>
    </source>
</evidence>
<protein>
    <submittedName>
        <fullName evidence="2">Uncharacterized protein</fullName>
    </submittedName>
</protein>
<gene>
    <name evidence="2" type="ORF">FC83_GL001271</name>
</gene>
<keyword evidence="1" id="KW-0812">Transmembrane</keyword>
<evidence type="ECO:0000313" key="2">
    <source>
        <dbReference type="EMBL" id="KRM35143.1"/>
    </source>
</evidence>
<name>X0PSK8_9LACO</name>
<accession>X0PSK8</accession>
<sequence>MENMASLYIFATAIVTLAGLFSFCQFQLRQQTKQVRYYMAVEQLIQGANPELPVYEGARIQQSETAIKVSWPDGFEVSCCVES</sequence>
<keyword evidence="3" id="KW-1185">Reference proteome</keyword>
<keyword evidence="1" id="KW-1133">Transmembrane helix</keyword>